<dbReference type="GO" id="GO:0008782">
    <property type="term" value="F:adenosylhomocysteine nucleosidase activity"/>
    <property type="evidence" value="ECO:0007669"/>
    <property type="project" value="TreeGrafter"/>
</dbReference>
<sequence>MNYKTDAEYNGDMPLQFSRKQQVLIVASVDAEKEAVLRGLGADNRFQVIAGGVGAAAAAASAASALAHSRYDLVICAGIAGGFKDRAETGSIVVASEIIAADLGAETPEGFLSVDELGFGSCRVPVHQGLTAALTEAIRSAGIKVIAGPVLTVSTATGTAETAELLEERIPGAAAEAMEGYGIGTAASQRGIPVLEIRAISNSVGPRDRDAWRIGDALKALEEASAILSEVLS</sequence>
<comment type="caution">
    <text evidence="4">The sequence shown here is derived from an EMBL/GenBank/DDBJ whole genome shotgun (WGS) entry which is preliminary data.</text>
</comment>
<dbReference type="GO" id="GO:0005829">
    <property type="term" value="C:cytosol"/>
    <property type="evidence" value="ECO:0007669"/>
    <property type="project" value="TreeGrafter"/>
</dbReference>
<comment type="function">
    <text evidence="1">Catalyzes the hydrolysis of futalosine (FL) to dehypoxanthine futalosine (DHFL) and hypoxanthine, a step in the biosynthesis of menaquinone (MK, vitamin K2).</text>
</comment>
<dbReference type="InterPro" id="IPR019963">
    <property type="entry name" value="FL_hydrolase_MqnB"/>
</dbReference>
<evidence type="ECO:0000313" key="5">
    <source>
        <dbReference type="Proteomes" id="UP000612456"/>
    </source>
</evidence>
<dbReference type="PANTHER" id="PTHR46832">
    <property type="entry name" value="5'-METHYLTHIOADENOSINE/S-ADENOSYLHOMOCYSTEINE NUCLEOSIDASE"/>
    <property type="match status" value="1"/>
</dbReference>
<dbReference type="HAMAP" id="MF_00991">
    <property type="entry name" value="MqnB"/>
    <property type="match status" value="1"/>
</dbReference>
<protein>
    <recommendedName>
        <fullName evidence="1 2">Futalosine hydrolase</fullName>
        <shortName evidence="1">FL hydrolase</shortName>
        <ecNumber evidence="1 2">3.2.2.26</ecNumber>
    </recommendedName>
    <alternativeName>
        <fullName evidence="1">Futalosine nucleosidase</fullName>
    </alternativeName>
    <alternativeName>
        <fullName evidence="1">Menaquinone biosynthetic enzyme MqnB</fullName>
    </alternativeName>
</protein>
<dbReference type="Pfam" id="PF01048">
    <property type="entry name" value="PNP_UDP_1"/>
    <property type="match status" value="1"/>
</dbReference>
<dbReference type="GO" id="GO:0019284">
    <property type="term" value="P:L-methionine salvage from S-adenosylmethionine"/>
    <property type="evidence" value="ECO:0007669"/>
    <property type="project" value="TreeGrafter"/>
</dbReference>
<evidence type="ECO:0000256" key="2">
    <source>
        <dbReference type="NCBIfam" id="TIGR03664"/>
    </source>
</evidence>
<dbReference type="NCBIfam" id="TIGR03664">
    <property type="entry name" value="fut_nucase"/>
    <property type="match status" value="1"/>
</dbReference>
<reference evidence="4" key="2">
    <citation type="submission" date="2020-09" db="EMBL/GenBank/DDBJ databases">
        <authorList>
            <person name="Sun Q."/>
            <person name="Zhou Y."/>
        </authorList>
    </citation>
    <scope>NUCLEOTIDE SEQUENCE</scope>
    <source>
        <strain evidence="4">CGMCC 1.15178</strain>
    </source>
</reference>
<dbReference type="GO" id="GO:0009116">
    <property type="term" value="P:nucleoside metabolic process"/>
    <property type="evidence" value="ECO:0007669"/>
    <property type="project" value="InterPro"/>
</dbReference>
<feature type="domain" description="Nucleoside phosphorylase" evidence="3">
    <location>
        <begin position="48"/>
        <end position="230"/>
    </location>
</feature>
<dbReference type="GO" id="GO:0009234">
    <property type="term" value="P:menaquinone biosynthetic process"/>
    <property type="evidence" value="ECO:0007669"/>
    <property type="project" value="UniProtKB-UniRule"/>
</dbReference>
<dbReference type="SUPFAM" id="SSF53167">
    <property type="entry name" value="Purine and uridine phosphorylases"/>
    <property type="match status" value="1"/>
</dbReference>
<dbReference type="PANTHER" id="PTHR46832:SF2">
    <property type="entry name" value="FUTALOSINE HYDROLASE"/>
    <property type="match status" value="1"/>
</dbReference>
<dbReference type="GO" id="GO:0008930">
    <property type="term" value="F:methylthioadenosine nucleosidase activity"/>
    <property type="evidence" value="ECO:0007669"/>
    <property type="project" value="TreeGrafter"/>
</dbReference>
<comment type="catalytic activity">
    <reaction evidence="1">
        <text>futalosine + H2O = dehypoxanthine futalosine + hypoxanthine</text>
        <dbReference type="Rhea" id="RHEA:25904"/>
        <dbReference type="ChEBI" id="CHEBI:15377"/>
        <dbReference type="ChEBI" id="CHEBI:17368"/>
        <dbReference type="ChEBI" id="CHEBI:58863"/>
        <dbReference type="ChEBI" id="CHEBI:58864"/>
        <dbReference type="EC" id="3.2.2.26"/>
    </reaction>
</comment>
<name>A0A917DU25_9BACL</name>
<comment type="similarity">
    <text evidence="1">Belongs to the PNP/UDP phosphorylase family. Futalosine hydrolase subfamily.</text>
</comment>
<dbReference type="Gene3D" id="3.40.50.1580">
    <property type="entry name" value="Nucleoside phosphorylase domain"/>
    <property type="match status" value="1"/>
</dbReference>
<gene>
    <name evidence="1" type="primary">mqnB</name>
    <name evidence="4" type="ORF">GCM10010911_25590</name>
</gene>
<accession>A0A917DU25</accession>
<evidence type="ECO:0000256" key="1">
    <source>
        <dbReference type="HAMAP-Rule" id="MF_00991"/>
    </source>
</evidence>
<dbReference type="CDD" id="cd17766">
    <property type="entry name" value="futalosine_nucleosidase_MqnB"/>
    <property type="match status" value="1"/>
</dbReference>
<proteinExistence type="inferred from homology"/>
<organism evidence="4 5">
    <name type="scientific">Paenibacillus nasutitermitis</name>
    <dbReference type="NCBI Taxonomy" id="1652958"/>
    <lineage>
        <taxon>Bacteria</taxon>
        <taxon>Bacillati</taxon>
        <taxon>Bacillota</taxon>
        <taxon>Bacilli</taxon>
        <taxon>Bacillales</taxon>
        <taxon>Paenibacillaceae</taxon>
        <taxon>Paenibacillus</taxon>
    </lineage>
</organism>
<dbReference type="Proteomes" id="UP000612456">
    <property type="component" value="Unassembled WGS sequence"/>
</dbReference>
<dbReference type="InterPro" id="IPR000845">
    <property type="entry name" value="Nucleoside_phosphorylase_d"/>
</dbReference>
<dbReference type="EMBL" id="BMHP01000002">
    <property type="protein sequence ID" value="GGD66743.1"/>
    <property type="molecule type" value="Genomic_DNA"/>
</dbReference>
<keyword evidence="1" id="KW-0474">Menaquinone biosynthesis</keyword>
<keyword evidence="1" id="KW-0378">Hydrolase</keyword>
<keyword evidence="5" id="KW-1185">Reference proteome</keyword>
<dbReference type="AlphaFoldDB" id="A0A917DU25"/>
<dbReference type="NCBIfam" id="NF006087">
    <property type="entry name" value="PRK08236.1"/>
    <property type="match status" value="1"/>
</dbReference>
<comment type="pathway">
    <text evidence="1">Quinol/quinone metabolism; menaquinone biosynthesis.</text>
</comment>
<evidence type="ECO:0000313" key="4">
    <source>
        <dbReference type="EMBL" id="GGD66743.1"/>
    </source>
</evidence>
<reference evidence="4" key="1">
    <citation type="journal article" date="2014" name="Int. J. Syst. Evol. Microbiol.">
        <title>Complete genome sequence of Corynebacterium casei LMG S-19264T (=DSM 44701T), isolated from a smear-ripened cheese.</title>
        <authorList>
            <consortium name="US DOE Joint Genome Institute (JGI-PGF)"/>
            <person name="Walter F."/>
            <person name="Albersmeier A."/>
            <person name="Kalinowski J."/>
            <person name="Ruckert C."/>
        </authorList>
    </citation>
    <scope>NUCLEOTIDE SEQUENCE</scope>
    <source>
        <strain evidence="4">CGMCC 1.15178</strain>
    </source>
</reference>
<evidence type="ECO:0000259" key="3">
    <source>
        <dbReference type="Pfam" id="PF01048"/>
    </source>
</evidence>
<dbReference type="InterPro" id="IPR035994">
    <property type="entry name" value="Nucleoside_phosphorylase_sf"/>
</dbReference>
<dbReference type="EC" id="3.2.2.26" evidence="1 2"/>